<comment type="caution">
    <text evidence="2">The sequence shown here is derived from an EMBL/GenBank/DDBJ whole genome shotgun (WGS) entry which is preliminary data.</text>
</comment>
<keyword evidence="1" id="KW-0472">Membrane</keyword>
<sequence>MKINLAKNVYLLLNSEGAGLAPFDCWLCLRSIKMMVLSLLLSLLCCYYLLDPFYLLKLSIDKAISPLPNAMICITLKELFGGAHNLLPVGLVHSWLCLCGAESQNELEILLVLERPIRRVGSPTRFVVMNHKMSLNVQFGTSSK</sequence>
<dbReference type="EMBL" id="JACXVP010000004">
    <property type="protein sequence ID" value="KAG5611518.1"/>
    <property type="molecule type" value="Genomic_DNA"/>
</dbReference>
<gene>
    <name evidence="2" type="ORF">H5410_022799</name>
</gene>
<dbReference type="AlphaFoldDB" id="A0A9J5ZJQ3"/>
<evidence type="ECO:0000313" key="2">
    <source>
        <dbReference type="EMBL" id="KAG5611518.1"/>
    </source>
</evidence>
<proteinExistence type="predicted"/>
<name>A0A9J5ZJQ3_SOLCO</name>
<reference evidence="2 3" key="1">
    <citation type="submission" date="2020-09" db="EMBL/GenBank/DDBJ databases">
        <title>De no assembly of potato wild relative species, Solanum commersonii.</title>
        <authorList>
            <person name="Cho K."/>
        </authorList>
    </citation>
    <scope>NUCLEOTIDE SEQUENCE [LARGE SCALE GENOMIC DNA]</scope>
    <source>
        <strain evidence="2">LZ3.2</strain>
        <tissue evidence="2">Leaf</tissue>
    </source>
</reference>
<feature type="transmembrane region" description="Helical" evidence="1">
    <location>
        <begin position="32"/>
        <end position="50"/>
    </location>
</feature>
<accession>A0A9J5ZJQ3</accession>
<evidence type="ECO:0000313" key="3">
    <source>
        <dbReference type="Proteomes" id="UP000824120"/>
    </source>
</evidence>
<keyword evidence="1" id="KW-0812">Transmembrane</keyword>
<organism evidence="2 3">
    <name type="scientific">Solanum commersonii</name>
    <name type="common">Commerson's wild potato</name>
    <name type="synonym">Commerson's nightshade</name>
    <dbReference type="NCBI Taxonomy" id="4109"/>
    <lineage>
        <taxon>Eukaryota</taxon>
        <taxon>Viridiplantae</taxon>
        <taxon>Streptophyta</taxon>
        <taxon>Embryophyta</taxon>
        <taxon>Tracheophyta</taxon>
        <taxon>Spermatophyta</taxon>
        <taxon>Magnoliopsida</taxon>
        <taxon>eudicotyledons</taxon>
        <taxon>Gunneridae</taxon>
        <taxon>Pentapetalae</taxon>
        <taxon>asterids</taxon>
        <taxon>lamiids</taxon>
        <taxon>Solanales</taxon>
        <taxon>Solanaceae</taxon>
        <taxon>Solanoideae</taxon>
        <taxon>Solaneae</taxon>
        <taxon>Solanum</taxon>
    </lineage>
</organism>
<keyword evidence="1" id="KW-1133">Transmembrane helix</keyword>
<keyword evidence="3" id="KW-1185">Reference proteome</keyword>
<evidence type="ECO:0000256" key="1">
    <source>
        <dbReference type="SAM" id="Phobius"/>
    </source>
</evidence>
<dbReference type="Proteomes" id="UP000824120">
    <property type="component" value="Chromosome 4"/>
</dbReference>
<protein>
    <submittedName>
        <fullName evidence="2">Uncharacterized protein</fullName>
    </submittedName>
</protein>